<dbReference type="RefSeq" id="WP_189133202.1">
    <property type="nucleotide sequence ID" value="NZ_BMMS01000017.1"/>
</dbReference>
<dbReference type="EMBL" id="BMMS01000017">
    <property type="protein sequence ID" value="GGO91997.1"/>
    <property type="molecule type" value="Genomic_DNA"/>
</dbReference>
<reference evidence="2" key="2">
    <citation type="submission" date="2020-09" db="EMBL/GenBank/DDBJ databases">
        <authorList>
            <person name="Sun Q."/>
            <person name="Zhou Y."/>
        </authorList>
    </citation>
    <scope>NUCLEOTIDE SEQUENCE</scope>
    <source>
        <strain evidence="2">CGMCC 4.7201</strain>
    </source>
</reference>
<sequence length="47" mass="5300">MKVYAFVLHDLAGNLLAGLILTTGPLLVRRARTWNTHRRRGSDDPRA</sequence>
<reference evidence="2" key="1">
    <citation type="journal article" date="2014" name="Int. J. Syst. Evol. Microbiol.">
        <title>Complete genome sequence of Corynebacterium casei LMG S-19264T (=DSM 44701T), isolated from a smear-ripened cheese.</title>
        <authorList>
            <consortium name="US DOE Joint Genome Institute (JGI-PGF)"/>
            <person name="Walter F."/>
            <person name="Albersmeier A."/>
            <person name="Kalinowski J."/>
            <person name="Ruckert C."/>
        </authorList>
    </citation>
    <scope>NUCLEOTIDE SEQUENCE</scope>
    <source>
        <strain evidence="2">CGMCC 4.7201</strain>
    </source>
</reference>
<name>A0A917ZU63_9ACTN</name>
<organism evidence="2 3">
    <name type="scientific">Wenjunlia tyrosinilytica</name>
    <dbReference type="NCBI Taxonomy" id="1544741"/>
    <lineage>
        <taxon>Bacteria</taxon>
        <taxon>Bacillati</taxon>
        <taxon>Actinomycetota</taxon>
        <taxon>Actinomycetes</taxon>
        <taxon>Kitasatosporales</taxon>
        <taxon>Streptomycetaceae</taxon>
        <taxon>Wenjunlia</taxon>
    </lineage>
</organism>
<gene>
    <name evidence="2" type="ORF">GCM10012280_41170</name>
</gene>
<keyword evidence="3" id="KW-1185">Reference proteome</keyword>
<accession>A0A917ZU63</accession>
<evidence type="ECO:0000313" key="2">
    <source>
        <dbReference type="EMBL" id="GGO91997.1"/>
    </source>
</evidence>
<keyword evidence="1" id="KW-0812">Transmembrane</keyword>
<evidence type="ECO:0000256" key="1">
    <source>
        <dbReference type="SAM" id="Phobius"/>
    </source>
</evidence>
<protein>
    <submittedName>
        <fullName evidence="2">Uncharacterized protein</fullName>
    </submittedName>
</protein>
<dbReference type="AlphaFoldDB" id="A0A917ZU63"/>
<comment type="caution">
    <text evidence="2">The sequence shown here is derived from an EMBL/GenBank/DDBJ whole genome shotgun (WGS) entry which is preliminary data.</text>
</comment>
<keyword evidence="1" id="KW-0472">Membrane</keyword>
<proteinExistence type="predicted"/>
<dbReference type="Proteomes" id="UP000641932">
    <property type="component" value="Unassembled WGS sequence"/>
</dbReference>
<keyword evidence="1" id="KW-1133">Transmembrane helix</keyword>
<evidence type="ECO:0000313" key="3">
    <source>
        <dbReference type="Proteomes" id="UP000641932"/>
    </source>
</evidence>
<feature type="transmembrane region" description="Helical" evidence="1">
    <location>
        <begin position="6"/>
        <end position="28"/>
    </location>
</feature>